<dbReference type="EMBL" id="AGNL01020758">
    <property type="protein sequence ID" value="EJK60710.1"/>
    <property type="molecule type" value="Genomic_DNA"/>
</dbReference>
<protein>
    <submittedName>
        <fullName evidence="1">Uncharacterized protein</fullName>
    </submittedName>
</protein>
<evidence type="ECO:0000313" key="2">
    <source>
        <dbReference type="Proteomes" id="UP000266841"/>
    </source>
</evidence>
<accession>K0S669</accession>
<dbReference type="AlphaFoldDB" id="K0S669"/>
<sequence length="93" mass="9655">CKGLRGKILRRGTAVKVTAASPSSLDRKLDKMMSLRSLGLLNSSTSLSLGLATGHSVSGGSAPATTKIFDTIMLEKGERRANPEGEVGEIAAK</sequence>
<dbReference type="Proteomes" id="UP000266841">
    <property type="component" value="Unassembled WGS sequence"/>
</dbReference>
<name>K0S669_THAOC</name>
<keyword evidence="2" id="KW-1185">Reference proteome</keyword>
<organism evidence="1 2">
    <name type="scientific">Thalassiosira oceanica</name>
    <name type="common">Marine diatom</name>
    <dbReference type="NCBI Taxonomy" id="159749"/>
    <lineage>
        <taxon>Eukaryota</taxon>
        <taxon>Sar</taxon>
        <taxon>Stramenopiles</taxon>
        <taxon>Ochrophyta</taxon>
        <taxon>Bacillariophyta</taxon>
        <taxon>Coscinodiscophyceae</taxon>
        <taxon>Thalassiosirophycidae</taxon>
        <taxon>Thalassiosirales</taxon>
        <taxon>Thalassiosiraceae</taxon>
        <taxon>Thalassiosira</taxon>
    </lineage>
</organism>
<comment type="caution">
    <text evidence="1">The sequence shown here is derived from an EMBL/GenBank/DDBJ whole genome shotgun (WGS) entry which is preliminary data.</text>
</comment>
<evidence type="ECO:0000313" key="1">
    <source>
        <dbReference type="EMBL" id="EJK60710.1"/>
    </source>
</evidence>
<proteinExistence type="predicted"/>
<feature type="non-terminal residue" evidence="1">
    <location>
        <position position="1"/>
    </location>
</feature>
<gene>
    <name evidence="1" type="ORF">THAOC_18886</name>
</gene>
<reference evidence="1 2" key="1">
    <citation type="journal article" date="2012" name="Genome Biol.">
        <title>Genome and low-iron response of an oceanic diatom adapted to chronic iron limitation.</title>
        <authorList>
            <person name="Lommer M."/>
            <person name="Specht M."/>
            <person name="Roy A.S."/>
            <person name="Kraemer L."/>
            <person name="Andreson R."/>
            <person name="Gutowska M.A."/>
            <person name="Wolf J."/>
            <person name="Bergner S.V."/>
            <person name="Schilhabel M.B."/>
            <person name="Klostermeier U.C."/>
            <person name="Beiko R.G."/>
            <person name="Rosenstiel P."/>
            <person name="Hippler M."/>
            <person name="Laroche J."/>
        </authorList>
    </citation>
    <scope>NUCLEOTIDE SEQUENCE [LARGE SCALE GENOMIC DNA]</scope>
    <source>
        <strain evidence="1 2">CCMP1005</strain>
    </source>
</reference>